<keyword evidence="1" id="KW-1133">Transmembrane helix</keyword>
<organism evidence="2 3">
    <name type="scientific">Glycine soja</name>
    <name type="common">Wild soybean</name>
    <dbReference type="NCBI Taxonomy" id="3848"/>
    <lineage>
        <taxon>Eukaryota</taxon>
        <taxon>Viridiplantae</taxon>
        <taxon>Streptophyta</taxon>
        <taxon>Embryophyta</taxon>
        <taxon>Tracheophyta</taxon>
        <taxon>Spermatophyta</taxon>
        <taxon>Magnoliopsida</taxon>
        <taxon>eudicotyledons</taxon>
        <taxon>Gunneridae</taxon>
        <taxon>Pentapetalae</taxon>
        <taxon>rosids</taxon>
        <taxon>fabids</taxon>
        <taxon>Fabales</taxon>
        <taxon>Fabaceae</taxon>
        <taxon>Papilionoideae</taxon>
        <taxon>50 kb inversion clade</taxon>
        <taxon>NPAAA clade</taxon>
        <taxon>indigoferoid/millettioid clade</taxon>
        <taxon>Phaseoleae</taxon>
        <taxon>Glycine</taxon>
        <taxon>Glycine subgen. Soja</taxon>
    </lineage>
</organism>
<evidence type="ECO:0000313" key="3">
    <source>
        <dbReference type="Proteomes" id="UP000289340"/>
    </source>
</evidence>
<keyword evidence="1" id="KW-0812">Transmembrane</keyword>
<keyword evidence="3" id="KW-1185">Reference proteome</keyword>
<gene>
    <name evidence="2" type="ORF">D0Y65_045274</name>
</gene>
<evidence type="ECO:0000313" key="2">
    <source>
        <dbReference type="EMBL" id="RZB55938.1"/>
    </source>
</evidence>
<accession>A0A445G422</accession>
<dbReference type="EMBL" id="QZWG01000017">
    <property type="protein sequence ID" value="RZB55937.1"/>
    <property type="molecule type" value="Genomic_DNA"/>
</dbReference>
<keyword evidence="1" id="KW-0472">Membrane</keyword>
<evidence type="ECO:0000256" key="1">
    <source>
        <dbReference type="SAM" id="Phobius"/>
    </source>
</evidence>
<proteinExistence type="predicted"/>
<reference evidence="2 3" key="1">
    <citation type="submission" date="2018-09" db="EMBL/GenBank/DDBJ databases">
        <title>A high-quality reference genome of wild soybean provides a powerful tool to mine soybean genomes.</title>
        <authorList>
            <person name="Xie M."/>
            <person name="Chung C.Y.L."/>
            <person name="Li M.-W."/>
            <person name="Wong F.-L."/>
            <person name="Chan T.-F."/>
            <person name="Lam H.-M."/>
        </authorList>
    </citation>
    <scope>NUCLEOTIDE SEQUENCE [LARGE SCALE GENOMIC DNA]</scope>
    <source>
        <strain evidence="3">cv. W05</strain>
        <tissue evidence="2">Hypocotyl of etiolated seedlings</tissue>
    </source>
</reference>
<dbReference type="EMBL" id="QZWG01000017">
    <property type="protein sequence ID" value="RZB55938.1"/>
    <property type="molecule type" value="Genomic_DNA"/>
</dbReference>
<dbReference type="Proteomes" id="UP000289340">
    <property type="component" value="Chromosome 17"/>
</dbReference>
<feature type="transmembrane region" description="Helical" evidence="1">
    <location>
        <begin position="12"/>
        <end position="32"/>
    </location>
</feature>
<sequence>MAKLAVPPLLSLRHLLVLSLALNVSLILRTVYYESEKGSKGFCLNKNMMADADSDDREGHLIHKSRLAMSSTSSLVNSTRADHPGGRETVINLDQARLLTSFVCALLPALVPGKDRDN</sequence>
<dbReference type="AlphaFoldDB" id="A0A445G422"/>
<comment type="caution">
    <text evidence="2">The sequence shown here is derived from an EMBL/GenBank/DDBJ whole genome shotgun (WGS) entry which is preliminary data.</text>
</comment>
<name>A0A445G422_GLYSO</name>
<protein>
    <submittedName>
        <fullName evidence="2">Uncharacterized protein</fullName>
    </submittedName>
</protein>